<name>A0ACC1NJ67_9HYPO</name>
<organism evidence="1 2">
    <name type="scientific">Zarea fungicola</name>
    <dbReference type="NCBI Taxonomy" id="93591"/>
    <lineage>
        <taxon>Eukaryota</taxon>
        <taxon>Fungi</taxon>
        <taxon>Dikarya</taxon>
        <taxon>Ascomycota</taxon>
        <taxon>Pezizomycotina</taxon>
        <taxon>Sordariomycetes</taxon>
        <taxon>Hypocreomycetidae</taxon>
        <taxon>Hypocreales</taxon>
        <taxon>Cordycipitaceae</taxon>
        <taxon>Zarea</taxon>
    </lineage>
</organism>
<dbReference type="EMBL" id="JANJQO010000356">
    <property type="protein sequence ID" value="KAJ2978651.1"/>
    <property type="molecule type" value="Genomic_DNA"/>
</dbReference>
<reference evidence="1" key="1">
    <citation type="submission" date="2022-08" db="EMBL/GenBank/DDBJ databases">
        <title>Genome Sequence of Lecanicillium fungicola.</title>
        <authorList>
            <person name="Buettner E."/>
        </authorList>
    </citation>
    <scope>NUCLEOTIDE SEQUENCE</scope>
    <source>
        <strain evidence="1">Babe33</strain>
    </source>
</reference>
<proteinExistence type="predicted"/>
<comment type="caution">
    <text evidence="1">The sequence shown here is derived from an EMBL/GenBank/DDBJ whole genome shotgun (WGS) entry which is preliminary data.</text>
</comment>
<keyword evidence="2" id="KW-1185">Reference proteome</keyword>
<dbReference type="Proteomes" id="UP001143910">
    <property type="component" value="Unassembled WGS sequence"/>
</dbReference>
<sequence>MEVENSLIRLREATSVINKATNDAHTKARLAQTWLLQDRLAFPGRKLDSASKSQIRSFGQIRLCGVLHVCWQGRQAIEGAYMICLLYRDVLCIATAGKVDAVYDIRACINIHKGKIEDPDDGRAREEAEWRQQLSTRNKDEDEGVINAYTTLGLDIKGFGSIFGKPGSVARRISIHRATTVGARLSQNQVILKNTSVKDGTSASFSVNRSQSLLSTQRTPVLAPDRSERARLEALVSDVWSHWALPFPGMTTRSRSEQLMRASASSMMRKFGASGLANSLGKKSSANRQRARSDTFSADDDPSNEGDADSKISFKFKSNEVRPKSYGSKSIKARLGRLDKAGEKSGRNLWRGERDCSGRSLRGMFG</sequence>
<evidence type="ECO:0000313" key="1">
    <source>
        <dbReference type="EMBL" id="KAJ2978651.1"/>
    </source>
</evidence>
<protein>
    <submittedName>
        <fullName evidence="1">Uncharacterized protein</fullName>
    </submittedName>
</protein>
<accession>A0ACC1NJ67</accession>
<gene>
    <name evidence="1" type="ORF">NQ176_g3701</name>
</gene>
<evidence type="ECO:0000313" key="2">
    <source>
        <dbReference type="Proteomes" id="UP001143910"/>
    </source>
</evidence>